<dbReference type="CDD" id="cd08638">
    <property type="entry name" value="DNA_pol_A_theta"/>
    <property type="match status" value="1"/>
</dbReference>
<feature type="region of interest" description="Disordered" evidence="2">
    <location>
        <begin position="1"/>
        <end position="74"/>
    </location>
</feature>
<dbReference type="SUPFAM" id="SSF56672">
    <property type="entry name" value="DNA/RNA polymerases"/>
    <property type="match status" value="1"/>
</dbReference>
<protein>
    <recommendedName>
        <fullName evidence="3">DNA-directed DNA polymerase family A palm domain-containing protein</fullName>
    </recommendedName>
</protein>
<dbReference type="PRINTS" id="PR00868">
    <property type="entry name" value="DNAPOLI"/>
</dbReference>
<feature type="compositionally biased region" description="Basic and acidic residues" evidence="2">
    <location>
        <begin position="1"/>
        <end position="18"/>
    </location>
</feature>
<keyword evidence="1" id="KW-0235">DNA replication</keyword>
<evidence type="ECO:0000256" key="1">
    <source>
        <dbReference type="ARBA" id="ARBA00022705"/>
    </source>
</evidence>
<proteinExistence type="predicted"/>
<sequence>DESGKETTKSTTRKELTPAKRKTQQSPITTYFKERKIVQTPSEAKKAKSPNAALEKGNRDTETEHQKKSSSAKTCPMKLYTMNQSEREAFQHNLQSADEIACTLVYEGGWSLLRPKPQKTKKQSGAVAQEKITGLVIALPWSVTAATTTTDSAQHRKSRLTVVEIPLDSNEEALAKWCRKLVDDLMASSTTRKICYDAQKIVRHLTETQGYDVRKVCLHWRLLDTKLAAWLLNLDHPPQSFAEALTSVQLYFPEVHTHGAHEDNMICKDIAMLGPLMLKQFNKLKILSLWDLFINVESPLCSMLAVMETQGISVDSQVLIDASNTLKMKIQKVEGEAHKAAGHPFLINSPQQLREVLFEELKLDQQCKKKLARTSIKNQKSTSEAVLLHLQDLHPLPRIVLQYRHLVKLKSTYFDGILSHVNKSVLFTSWDQTAAATGRLTSANPNLQAIPKQVIEVTGIKKQLIFTMPNCFYIQGKPEEVITINPRAAYRSRHSWFLLAADFQSIELRLLSHVSEDPSLLHIFNDKENADVFTTLTSQWLGKSCDDVHFQERERTKRIVYSVIYGVGSEKLGQTLKVTSAEAKGFMDSFLGRFPRIKEFTRRSIDSCRKDGYVTTIFNRRRWLPHINSVDFAQRSQAERQAVNFIVQGSAADICKAAMIQVMSSISADASVHARLLLQIHDELLLEVPEDEINTVTGTVNDAFRT</sequence>
<keyword evidence="5" id="KW-1185">Reference proteome</keyword>
<evidence type="ECO:0000313" key="4">
    <source>
        <dbReference type="EMBL" id="CAH3125906.1"/>
    </source>
</evidence>
<dbReference type="PANTHER" id="PTHR10133:SF27">
    <property type="entry name" value="DNA POLYMERASE NU"/>
    <property type="match status" value="1"/>
</dbReference>
<dbReference type="Gene3D" id="1.10.150.20">
    <property type="entry name" value="5' to 3' exonuclease, C-terminal subdomain"/>
    <property type="match status" value="1"/>
</dbReference>
<gene>
    <name evidence="4" type="ORF">PLOB_00032059</name>
</gene>
<dbReference type="InterPro" id="IPR036397">
    <property type="entry name" value="RNaseH_sf"/>
</dbReference>
<dbReference type="Proteomes" id="UP001159405">
    <property type="component" value="Unassembled WGS sequence"/>
</dbReference>
<dbReference type="Pfam" id="PF00476">
    <property type="entry name" value="DNA_pol_A"/>
    <property type="match status" value="1"/>
</dbReference>
<dbReference type="Gene3D" id="3.30.420.10">
    <property type="entry name" value="Ribonuclease H-like superfamily/Ribonuclease H"/>
    <property type="match status" value="1"/>
</dbReference>
<accession>A0ABN8NYF8</accession>
<dbReference type="InterPro" id="IPR043502">
    <property type="entry name" value="DNA/RNA_pol_sf"/>
</dbReference>
<feature type="non-terminal residue" evidence="4">
    <location>
        <position position="1"/>
    </location>
</feature>
<dbReference type="InterPro" id="IPR040940">
    <property type="entry name" value="DNA_pol_P_Exo"/>
</dbReference>
<dbReference type="SMART" id="SM00482">
    <property type="entry name" value="POLAc"/>
    <property type="match status" value="1"/>
</dbReference>
<feature type="domain" description="DNA-directed DNA polymerase family A palm" evidence="3">
    <location>
        <begin position="487"/>
        <end position="692"/>
    </location>
</feature>
<dbReference type="EMBL" id="CALNXK010000041">
    <property type="protein sequence ID" value="CAH3125906.1"/>
    <property type="molecule type" value="Genomic_DNA"/>
</dbReference>
<dbReference type="Pfam" id="PF18049">
    <property type="entry name" value="DNA_pol_P_Exo"/>
    <property type="match status" value="1"/>
</dbReference>
<dbReference type="InterPro" id="IPR001098">
    <property type="entry name" value="DNA-dir_DNA_pol_A_palm_dom"/>
</dbReference>
<evidence type="ECO:0000313" key="5">
    <source>
        <dbReference type="Proteomes" id="UP001159405"/>
    </source>
</evidence>
<comment type="caution">
    <text evidence="4">The sequence shown here is derived from an EMBL/GenBank/DDBJ whole genome shotgun (WGS) entry which is preliminary data.</text>
</comment>
<dbReference type="PANTHER" id="PTHR10133">
    <property type="entry name" value="DNA POLYMERASE I"/>
    <property type="match status" value="1"/>
</dbReference>
<dbReference type="Gene3D" id="1.20.1060.10">
    <property type="entry name" value="Taq DNA Polymerase, Chain T, domain 4"/>
    <property type="match status" value="1"/>
</dbReference>
<evidence type="ECO:0000256" key="2">
    <source>
        <dbReference type="SAM" id="MobiDB-lite"/>
    </source>
</evidence>
<organism evidence="4 5">
    <name type="scientific">Porites lobata</name>
    <dbReference type="NCBI Taxonomy" id="104759"/>
    <lineage>
        <taxon>Eukaryota</taxon>
        <taxon>Metazoa</taxon>
        <taxon>Cnidaria</taxon>
        <taxon>Anthozoa</taxon>
        <taxon>Hexacorallia</taxon>
        <taxon>Scleractinia</taxon>
        <taxon>Fungiina</taxon>
        <taxon>Poritidae</taxon>
        <taxon>Porites</taxon>
    </lineage>
</organism>
<feature type="compositionally biased region" description="Basic and acidic residues" evidence="2">
    <location>
        <begin position="56"/>
        <end position="67"/>
    </location>
</feature>
<name>A0ABN8NYF8_9CNID</name>
<reference evidence="4 5" key="1">
    <citation type="submission" date="2022-05" db="EMBL/GenBank/DDBJ databases">
        <authorList>
            <consortium name="Genoscope - CEA"/>
            <person name="William W."/>
        </authorList>
    </citation>
    <scope>NUCLEOTIDE SEQUENCE [LARGE SCALE GENOMIC DNA]</scope>
</reference>
<evidence type="ECO:0000259" key="3">
    <source>
        <dbReference type="SMART" id="SM00482"/>
    </source>
</evidence>
<dbReference type="InterPro" id="IPR002298">
    <property type="entry name" value="DNA_polymerase_A"/>
</dbReference>
<dbReference type="Gene3D" id="3.30.70.370">
    <property type="match status" value="1"/>
</dbReference>